<feature type="compositionally biased region" description="Low complexity" evidence="1">
    <location>
        <begin position="338"/>
        <end position="353"/>
    </location>
</feature>
<reference evidence="2" key="1">
    <citation type="journal article" date="2020" name="Cell">
        <title>Large-Scale Comparative Analyses of Tick Genomes Elucidate Their Genetic Diversity and Vector Capacities.</title>
        <authorList>
            <consortium name="Tick Genome and Microbiome Consortium (TIGMIC)"/>
            <person name="Jia N."/>
            <person name="Wang J."/>
            <person name="Shi W."/>
            <person name="Du L."/>
            <person name="Sun Y."/>
            <person name="Zhan W."/>
            <person name="Jiang J.F."/>
            <person name="Wang Q."/>
            <person name="Zhang B."/>
            <person name="Ji P."/>
            <person name="Bell-Sakyi L."/>
            <person name="Cui X.M."/>
            <person name="Yuan T.T."/>
            <person name="Jiang B.G."/>
            <person name="Yang W.F."/>
            <person name="Lam T.T."/>
            <person name="Chang Q.C."/>
            <person name="Ding S.J."/>
            <person name="Wang X.J."/>
            <person name="Zhu J.G."/>
            <person name="Ruan X.D."/>
            <person name="Zhao L."/>
            <person name="Wei J.T."/>
            <person name="Ye R.Z."/>
            <person name="Que T.C."/>
            <person name="Du C.H."/>
            <person name="Zhou Y.H."/>
            <person name="Cheng J.X."/>
            <person name="Dai P.F."/>
            <person name="Guo W.B."/>
            <person name="Han X.H."/>
            <person name="Huang E.J."/>
            <person name="Li L.F."/>
            <person name="Wei W."/>
            <person name="Gao Y.C."/>
            <person name="Liu J.Z."/>
            <person name="Shao H.Z."/>
            <person name="Wang X."/>
            <person name="Wang C.C."/>
            <person name="Yang T.C."/>
            <person name="Huo Q.B."/>
            <person name="Li W."/>
            <person name="Chen H.Y."/>
            <person name="Chen S.E."/>
            <person name="Zhou L.G."/>
            <person name="Ni X.B."/>
            <person name="Tian J.H."/>
            <person name="Sheng Y."/>
            <person name="Liu T."/>
            <person name="Pan Y.S."/>
            <person name="Xia L.Y."/>
            <person name="Li J."/>
            <person name="Zhao F."/>
            <person name="Cao W.C."/>
        </authorList>
    </citation>
    <scope>NUCLEOTIDE SEQUENCE</scope>
    <source>
        <strain evidence="2">Rsan-2018</strain>
    </source>
</reference>
<evidence type="ECO:0000313" key="3">
    <source>
        <dbReference type="Proteomes" id="UP000821837"/>
    </source>
</evidence>
<feature type="compositionally biased region" description="Polar residues" evidence="1">
    <location>
        <begin position="96"/>
        <end position="109"/>
    </location>
</feature>
<keyword evidence="3" id="KW-1185">Reference proteome</keyword>
<accession>A0A9D4TE39</accession>
<proteinExistence type="predicted"/>
<feature type="region of interest" description="Disordered" evidence="1">
    <location>
        <begin position="80"/>
        <end position="130"/>
    </location>
</feature>
<gene>
    <name evidence="2" type="ORF">HPB52_024597</name>
</gene>
<protein>
    <submittedName>
        <fullName evidence="2">Uncharacterized protein</fullName>
    </submittedName>
</protein>
<evidence type="ECO:0000256" key="1">
    <source>
        <dbReference type="SAM" id="MobiDB-lite"/>
    </source>
</evidence>
<feature type="compositionally biased region" description="Basic and acidic residues" evidence="1">
    <location>
        <begin position="110"/>
        <end position="119"/>
    </location>
</feature>
<dbReference type="VEuPathDB" id="VectorBase:RSAN_036471"/>
<feature type="compositionally biased region" description="Polar residues" evidence="1">
    <location>
        <begin position="320"/>
        <end position="334"/>
    </location>
</feature>
<dbReference type="Proteomes" id="UP000821837">
    <property type="component" value="Unassembled WGS sequence"/>
</dbReference>
<comment type="caution">
    <text evidence="2">The sequence shown here is derived from an EMBL/GenBank/DDBJ whole genome shotgun (WGS) entry which is preliminary data.</text>
</comment>
<reference evidence="2" key="2">
    <citation type="submission" date="2021-09" db="EMBL/GenBank/DDBJ databases">
        <authorList>
            <person name="Jia N."/>
            <person name="Wang J."/>
            <person name="Shi W."/>
            <person name="Du L."/>
            <person name="Sun Y."/>
            <person name="Zhan W."/>
            <person name="Jiang J."/>
            <person name="Wang Q."/>
            <person name="Zhang B."/>
            <person name="Ji P."/>
            <person name="Sakyi L.B."/>
            <person name="Cui X."/>
            <person name="Yuan T."/>
            <person name="Jiang B."/>
            <person name="Yang W."/>
            <person name="Lam T.T.-Y."/>
            <person name="Chang Q."/>
            <person name="Ding S."/>
            <person name="Wang X."/>
            <person name="Zhu J."/>
            <person name="Ruan X."/>
            <person name="Zhao L."/>
            <person name="Wei J."/>
            <person name="Que T."/>
            <person name="Du C."/>
            <person name="Cheng J."/>
            <person name="Dai P."/>
            <person name="Han X."/>
            <person name="Huang E."/>
            <person name="Gao Y."/>
            <person name="Liu J."/>
            <person name="Shao H."/>
            <person name="Ye R."/>
            <person name="Li L."/>
            <person name="Wei W."/>
            <person name="Wang X."/>
            <person name="Wang C."/>
            <person name="Huo Q."/>
            <person name="Li W."/>
            <person name="Guo W."/>
            <person name="Chen H."/>
            <person name="Chen S."/>
            <person name="Zhou L."/>
            <person name="Zhou L."/>
            <person name="Ni X."/>
            <person name="Tian J."/>
            <person name="Zhou Y."/>
            <person name="Sheng Y."/>
            <person name="Liu T."/>
            <person name="Pan Y."/>
            <person name="Xia L."/>
            <person name="Li J."/>
            <person name="Zhao F."/>
            <person name="Cao W."/>
        </authorList>
    </citation>
    <scope>NUCLEOTIDE SEQUENCE</scope>
    <source>
        <strain evidence="2">Rsan-2018</strain>
        <tissue evidence="2">Larvae</tissue>
    </source>
</reference>
<dbReference type="AlphaFoldDB" id="A0A9D4TE39"/>
<organism evidence="2 3">
    <name type="scientific">Rhipicephalus sanguineus</name>
    <name type="common">Brown dog tick</name>
    <name type="synonym">Ixodes sanguineus</name>
    <dbReference type="NCBI Taxonomy" id="34632"/>
    <lineage>
        <taxon>Eukaryota</taxon>
        <taxon>Metazoa</taxon>
        <taxon>Ecdysozoa</taxon>
        <taxon>Arthropoda</taxon>
        <taxon>Chelicerata</taxon>
        <taxon>Arachnida</taxon>
        <taxon>Acari</taxon>
        <taxon>Parasitiformes</taxon>
        <taxon>Ixodida</taxon>
        <taxon>Ixodoidea</taxon>
        <taxon>Ixodidae</taxon>
        <taxon>Rhipicephalinae</taxon>
        <taxon>Rhipicephalus</taxon>
        <taxon>Rhipicephalus</taxon>
    </lineage>
</organism>
<feature type="region of interest" description="Disordered" evidence="1">
    <location>
        <begin position="234"/>
        <end position="254"/>
    </location>
</feature>
<feature type="compositionally biased region" description="Polar residues" evidence="1">
    <location>
        <begin position="120"/>
        <end position="130"/>
    </location>
</feature>
<feature type="region of interest" description="Disordered" evidence="1">
    <location>
        <begin position="305"/>
        <end position="380"/>
    </location>
</feature>
<dbReference type="EMBL" id="JABSTV010000214">
    <property type="protein sequence ID" value="KAH7986961.1"/>
    <property type="molecule type" value="Genomic_DNA"/>
</dbReference>
<evidence type="ECO:0000313" key="2">
    <source>
        <dbReference type="EMBL" id="KAH7986961.1"/>
    </source>
</evidence>
<name>A0A9D4TE39_RHISA</name>
<sequence>MLTAIMTETKTEIGIALETAESGVIGNPIGGHHAETPRTRTSLCPVRMSSHGTGSASLRKTRVQEGFKGGAVTEKTVAVTKGSAVTAAPGEDKNSGRSSGPRQHVLTTSNKERSRENRGRSPQSLPTRASWQETGAGVFIILNKDCTLRRLTGTAPSELDEVRRSAAGSELGLRSRPRFGTLIVAKPSASSGGRRGGGTRFIGRNADFTCVGGRLDDVSDRKRGRRIDTTFLTSTDRAQQQKKTEDKISGLSATSASERKLRTLATACEGSDPSAANYGIVDFSAINKLLEMTCTGAKVSSSVKQASKGSSEANHHAEKSSGSAAATGRQTAPRSTSEKGAASSSSTQQGSTTMSRPSRKFEEHPPSSRGSTEAAAEEVASAVLRSRLPLAQLLDPTEPLPPA</sequence>